<dbReference type="Proteomes" id="UP000248584">
    <property type="component" value="Unassembled WGS sequence"/>
</dbReference>
<gene>
    <name evidence="1" type="ORF">LX97_00837</name>
</gene>
<evidence type="ECO:0000313" key="1">
    <source>
        <dbReference type="EMBL" id="PZX43832.1"/>
    </source>
</evidence>
<evidence type="ECO:0000313" key="2">
    <source>
        <dbReference type="Proteomes" id="UP000248584"/>
    </source>
</evidence>
<keyword evidence="2" id="KW-1185">Reference proteome</keyword>
<sequence>MKTANYNTHYRYPFGDIYCYDHYVIGKISSGVFVNNEIAKRILTDINKHYGKQKFVFVSNREFENKIDLSVYKLIDAKTMVGIAVVGTTNEQKVQAASEQSIYSGSFSYFNNLESAIAWAESFAKDVSNFKN</sequence>
<name>A0ABX5Q1M5_9FLAO</name>
<reference evidence="1 2" key="1">
    <citation type="submission" date="2018-06" db="EMBL/GenBank/DDBJ databases">
        <title>Genomic Encyclopedia of Archaeal and Bacterial Type Strains, Phase II (KMG-II): from individual species to whole genera.</title>
        <authorList>
            <person name="Goeker M."/>
        </authorList>
    </citation>
    <scope>NUCLEOTIDE SEQUENCE [LARGE SCALE GENOMIC DNA]</scope>
    <source>
        <strain evidence="1 2">DSM 17205</strain>
    </source>
</reference>
<protein>
    <recommendedName>
        <fullName evidence="3">Thymidylate synthase</fullName>
    </recommendedName>
</protein>
<comment type="caution">
    <text evidence="1">The sequence shown here is derived from an EMBL/GenBank/DDBJ whole genome shotgun (WGS) entry which is preliminary data.</text>
</comment>
<dbReference type="EMBL" id="QKZR01000001">
    <property type="protein sequence ID" value="PZX43832.1"/>
    <property type="molecule type" value="Genomic_DNA"/>
</dbReference>
<organism evidence="1 2">
    <name type="scientific">Nonlabens dokdonensis</name>
    <dbReference type="NCBI Taxonomy" id="328515"/>
    <lineage>
        <taxon>Bacteria</taxon>
        <taxon>Pseudomonadati</taxon>
        <taxon>Bacteroidota</taxon>
        <taxon>Flavobacteriia</taxon>
        <taxon>Flavobacteriales</taxon>
        <taxon>Flavobacteriaceae</taxon>
        <taxon>Nonlabens</taxon>
    </lineage>
</organism>
<dbReference type="RefSeq" id="WP_015361661.1">
    <property type="nucleotide sequence ID" value="NZ_QKZR01000001.1"/>
</dbReference>
<evidence type="ECO:0008006" key="3">
    <source>
        <dbReference type="Google" id="ProtNLM"/>
    </source>
</evidence>
<proteinExistence type="predicted"/>
<accession>A0ABX5Q1M5</accession>